<dbReference type="EMBL" id="NRJG01000041">
    <property type="protein sequence ID" value="RIY39134.1"/>
    <property type="molecule type" value="Genomic_DNA"/>
</dbReference>
<protein>
    <submittedName>
        <fullName evidence="2">Uncharacterized protein</fullName>
    </submittedName>
</protein>
<organism evidence="2 3">
    <name type="scientific">Psittacicella hinzii</name>
    <dbReference type="NCBI Taxonomy" id="2028575"/>
    <lineage>
        <taxon>Bacteria</taxon>
        <taxon>Pseudomonadati</taxon>
        <taxon>Pseudomonadota</taxon>
        <taxon>Gammaproteobacteria</taxon>
        <taxon>Pasteurellales</taxon>
        <taxon>Psittacicellaceae</taxon>
        <taxon>Psittacicella</taxon>
    </lineage>
</organism>
<keyword evidence="1" id="KW-0732">Signal</keyword>
<reference evidence="2 3" key="1">
    <citation type="submission" date="2017-08" db="EMBL/GenBank/DDBJ databases">
        <title>Reclassification of Bisgaard taxon 37 and 44.</title>
        <authorList>
            <person name="Christensen H."/>
        </authorList>
    </citation>
    <scope>NUCLEOTIDE SEQUENCE [LARGE SCALE GENOMIC DNA]</scope>
    <source>
        <strain evidence="2 3">111</strain>
    </source>
</reference>
<keyword evidence="3" id="KW-1185">Reference proteome</keyword>
<feature type="signal peptide" evidence="1">
    <location>
        <begin position="1"/>
        <end position="34"/>
    </location>
</feature>
<accession>A0A3A1YRY2</accession>
<evidence type="ECO:0000313" key="3">
    <source>
        <dbReference type="Proteomes" id="UP000265916"/>
    </source>
</evidence>
<dbReference type="AlphaFoldDB" id="A0A3A1YRY2"/>
<dbReference type="RefSeq" id="WP_119530714.1">
    <property type="nucleotide sequence ID" value="NZ_JBHSSP010000009.1"/>
</dbReference>
<proteinExistence type="predicted"/>
<feature type="chain" id="PRO_5017341110" evidence="1">
    <location>
        <begin position="35"/>
        <end position="314"/>
    </location>
</feature>
<evidence type="ECO:0000313" key="2">
    <source>
        <dbReference type="EMBL" id="RIY39134.1"/>
    </source>
</evidence>
<dbReference type="Proteomes" id="UP000265916">
    <property type="component" value="Unassembled WGS sequence"/>
</dbReference>
<sequence>MFSTKLSQLTLTRKSWQQALALALCLAPSISAWANPLATTSKPNTAPNLLEQARKAQQNPQTHGEIKPANSEQVAKSRAANLTSNLNGDISQSATKFLSLAKYNPAFVNVLVDLIKEQINTYADEGKVSRTKLRDGILMRISQYALPVVKDGKYINPGVNYVTALMNSCHEYGWFRSRGDKLTNETTQSEIDSKCIPLYSLYVLYPQGINAFRTDMYFADQMYLWQLAQTQKIAAPQSQVLKLMQQTDSLLQSNDFKALSKYLSFKFVDPRDSNIDYYQKEAMVNFFLQQYKLQLELDPNNKNFSPYLDAELFK</sequence>
<gene>
    <name evidence="2" type="ORF">CKF58_02795</name>
</gene>
<name>A0A3A1YRY2_9GAMM</name>
<evidence type="ECO:0000256" key="1">
    <source>
        <dbReference type="SAM" id="SignalP"/>
    </source>
</evidence>
<comment type="caution">
    <text evidence="2">The sequence shown here is derived from an EMBL/GenBank/DDBJ whole genome shotgun (WGS) entry which is preliminary data.</text>
</comment>